<evidence type="ECO:0000256" key="11">
    <source>
        <dbReference type="ARBA" id="ARBA00023014"/>
    </source>
</evidence>
<dbReference type="PANTHER" id="PTHR43756">
    <property type="entry name" value="CHOLINE MONOOXYGENASE, CHLOROPLASTIC"/>
    <property type="match status" value="1"/>
</dbReference>
<keyword evidence="10" id="KW-0408">Iron</keyword>
<comment type="similarity">
    <text evidence="4">Belongs to the choline monooxygenase family.</text>
</comment>
<dbReference type="Gene3D" id="2.102.10.10">
    <property type="entry name" value="Rieske [2Fe-2S] iron-sulphur domain"/>
    <property type="match status" value="1"/>
</dbReference>
<dbReference type="Proteomes" id="UP000019335">
    <property type="component" value="Chromosome 15"/>
</dbReference>
<dbReference type="UniPathway" id="UPA00529">
    <property type="reaction ID" value="UER00430"/>
</dbReference>
<evidence type="ECO:0000256" key="4">
    <source>
        <dbReference type="ARBA" id="ARBA00010848"/>
    </source>
</evidence>
<evidence type="ECO:0000256" key="2">
    <source>
        <dbReference type="ARBA" id="ARBA00002149"/>
    </source>
</evidence>
<keyword evidence="8" id="KW-0479">Metal-binding</keyword>
<dbReference type="EC" id="1.14.15.7" evidence="5"/>
<dbReference type="Gene3D" id="3.90.380.10">
    <property type="entry name" value="Naphthalene 1,2-dioxygenase Alpha Subunit, Chain A, domain 1"/>
    <property type="match status" value="1"/>
</dbReference>
<evidence type="ECO:0000256" key="8">
    <source>
        <dbReference type="ARBA" id="ARBA00022723"/>
    </source>
</evidence>
<dbReference type="InterPro" id="IPR036922">
    <property type="entry name" value="Rieske_2Fe-2S_sf"/>
</dbReference>
<dbReference type="PANTHER" id="PTHR43756:SF5">
    <property type="entry name" value="CHOLINE MONOOXYGENASE, CHLOROPLASTIC"/>
    <property type="match status" value="1"/>
</dbReference>
<reference evidence="15 16" key="1">
    <citation type="journal article" date="2014" name="Mol. Plant">
        <title>Chromosome Scale Genome Assembly and Transcriptome Profiling of Nannochloropsis gaditana in Nitrogen Depletion.</title>
        <authorList>
            <person name="Corteggiani Carpinelli E."/>
            <person name="Telatin A."/>
            <person name="Vitulo N."/>
            <person name="Forcato C."/>
            <person name="D'Angelo M."/>
            <person name="Schiavon R."/>
            <person name="Vezzi A."/>
            <person name="Giacometti G.M."/>
            <person name="Morosinotto T."/>
            <person name="Valle G."/>
        </authorList>
    </citation>
    <scope>NUCLEOTIDE SEQUENCE [LARGE SCALE GENOMIC DNA]</scope>
    <source>
        <strain evidence="15 16">B-31</strain>
    </source>
</reference>
<dbReference type="GO" id="GO:0019285">
    <property type="term" value="P:glycine betaine biosynthetic process from choline"/>
    <property type="evidence" value="ECO:0007669"/>
    <property type="project" value="UniProtKB-UniPathway"/>
</dbReference>
<proteinExistence type="inferred from homology"/>
<evidence type="ECO:0000256" key="9">
    <source>
        <dbReference type="ARBA" id="ARBA00023002"/>
    </source>
</evidence>
<evidence type="ECO:0000259" key="14">
    <source>
        <dbReference type="PROSITE" id="PS51296"/>
    </source>
</evidence>
<dbReference type="CDD" id="cd03469">
    <property type="entry name" value="Rieske_RO_Alpha_N"/>
    <property type="match status" value="1"/>
</dbReference>
<protein>
    <recommendedName>
        <fullName evidence="6">Choline monooxygenase, chloroplastic</fullName>
        <ecNumber evidence="5">1.14.15.7</ecNumber>
    </recommendedName>
</protein>
<evidence type="ECO:0000313" key="16">
    <source>
        <dbReference type="Proteomes" id="UP000019335"/>
    </source>
</evidence>
<dbReference type="InterPro" id="IPR017941">
    <property type="entry name" value="Rieske_2Fe-2S"/>
</dbReference>
<evidence type="ECO:0000256" key="1">
    <source>
        <dbReference type="ARBA" id="ARBA00001962"/>
    </source>
</evidence>
<dbReference type="OrthoDB" id="426882at2759"/>
<organism evidence="15 16">
    <name type="scientific">Nannochloropsis gaditana</name>
    <dbReference type="NCBI Taxonomy" id="72520"/>
    <lineage>
        <taxon>Eukaryota</taxon>
        <taxon>Sar</taxon>
        <taxon>Stramenopiles</taxon>
        <taxon>Ochrophyta</taxon>
        <taxon>Eustigmatophyceae</taxon>
        <taxon>Eustigmatales</taxon>
        <taxon>Monodopsidaceae</taxon>
        <taxon>Nannochloropsis</taxon>
    </lineage>
</organism>
<dbReference type="SUPFAM" id="SSF50022">
    <property type="entry name" value="ISP domain"/>
    <property type="match status" value="1"/>
</dbReference>
<sequence length="511" mass="57109">MPIAVTFRKHHKLLAIMKPPTVLVKARCLFRYRSPMLQLLSRTCRAGNSSSSSLPYSTGAKASTSPFERSLFQYKDYLKRELARFDPDVPIELASTPPASWFTDPAFHTLEMASIFSDNPLCVGSTLQIPLPGDYFCGQVGSHPFIVLREASGNVKAFYNVCRHKGMRLVAEDAGRVGQTVLTCPYHGWEYRLDGRLAKATRVAGIRDFAPKDYGLLEIPLWTWGPLVFLRFGQAENEAPHVVGKDGSHPLAYLEPLLERLDAEHGFSSGLRHVRRRRYRVQCNHKVVSDNYLDNGYHVPYAHKALGNALDLSSYGASVHDRYSVQACRGAPSTSSPSFPPSTSAFSSSSPFPPRISPNHGGGSATRLGKAALYAHIYPGLMLNRYGPWMDLNILFPVSSSSCDLIFDYFLEETFIAEKLEKDGEAGLRTYVEESLIASDEVQREDTYLCENVQAGLESGGYDRGRYAPRVEFLDHVFHQWLAQDLRAAVGKIQGREGTHRPRWGKRGRML</sequence>
<comment type="catalytic activity">
    <reaction evidence="12">
        <text>choline + 2 reduced [2Fe-2S]-[ferredoxin] + O2 + 2 H(+) = betaine aldehyde hydrate + 2 oxidized [2Fe-2S]-[ferredoxin] + H2O</text>
        <dbReference type="Rhea" id="RHEA:17769"/>
        <dbReference type="Rhea" id="RHEA-COMP:10000"/>
        <dbReference type="Rhea" id="RHEA-COMP:10001"/>
        <dbReference type="ChEBI" id="CHEBI:15354"/>
        <dbReference type="ChEBI" id="CHEBI:15377"/>
        <dbReference type="ChEBI" id="CHEBI:15378"/>
        <dbReference type="ChEBI" id="CHEBI:15379"/>
        <dbReference type="ChEBI" id="CHEBI:15870"/>
        <dbReference type="ChEBI" id="CHEBI:33737"/>
        <dbReference type="ChEBI" id="CHEBI:33738"/>
        <dbReference type="EC" id="1.14.15.7"/>
    </reaction>
</comment>
<keyword evidence="16" id="KW-1185">Reference proteome</keyword>
<dbReference type="GO" id="GO:0005506">
    <property type="term" value="F:iron ion binding"/>
    <property type="evidence" value="ECO:0007669"/>
    <property type="project" value="InterPro"/>
</dbReference>
<dbReference type="InterPro" id="IPR015879">
    <property type="entry name" value="Ring_hydroxy_dOase_asu_C_dom"/>
</dbReference>
<keyword evidence="9" id="KW-0560">Oxidoreductase</keyword>
<evidence type="ECO:0000256" key="7">
    <source>
        <dbReference type="ARBA" id="ARBA00022714"/>
    </source>
</evidence>
<comment type="pathway">
    <text evidence="3">Amine and polyamine biosynthesis; betaine biosynthesis via choline pathway; betaine aldehyde from choline (monooxygenase route): step 1/1.</text>
</comment>
<evidence type="ECO:0000256" key="5">
    <source>
        <dbReference type="ARBA" id="ARBA00012763"/>
    </source>
</evidence>
<evidence type="ECO:0000256" key="3">
    <source>
        <dbReference type="ARBA" id="ARBA00004866"/>
    </source>
</evidence>
<name>W7TTI1_9STRA</name>
<feature type="compositionally biased region" description="Low complexity" evidence="13">
    <location>
        <begin position="333"/>
        <end position="350"/>
    </location>
</feature>
<accession>W7TTI1</accession>
<evidence type="ECO:0000256" key="13">
    <source>
        <dbReference type="SAM" id="MobiDB-lite"/>
    </source>
</evidence>
<keyword evidence="7" id="KW-0001">2Fe-2S</keyword>
<dbReference type="SUPFAM" id="SSF55961">
    <property type="entry name" value="Bet v1-like"/>
    <property type="match status" value="1"/>
</dbReference>
<evidence type="ECO:0000313" key="15">
    <source>
        <dbReference type="EMBL" id="EWM23896.1"/>
    </source>
</evidence>
<keyword evidence="15" id="KW-0503">Monooxygenase</keyword>
<comment type="function">
    <text evidence="2">Catalyzes the first step of the osmoprotectant glycine betaine synthesis.</text>
</comment>
<feature type="region of interest" description="Disordered" evidence="13">
    <location>
        <begin position="333"/>
        <end position="362"/>
    </location>
</feature>
<feature type="domain" description="Rieske" evidence="14">
    <location>
        <begin position="132"/>
        <end position="230"/>
    </location>
</feature>
<evidence type="ECO:0000256" key="6">
    <source>
        <dbReference type="ARBA" id="ARBA00014931"/>
    </source>
</evidence>
<comment type="cofactor">
    <cofactor evidence="1">
        <name>Fe cation</name>
        <dbReference type="ChEBI" id="CHEBI:24875"/>
    </cofactor>
</comment>
<keyword evidence="11" id="KW-0411">Iron-sulfur</keyword>
<comment type="caution">
    <text evidence="15">The sequence shown here is derived from an EMBL/GenBank/DDBJ whole genome shotgun (WGS) entry which is preliminary data.</text>
</comment>
<dbReference type="PROSITE" id="PS51296">
    <property type="entry name" value="RIESKE"/>
    <property type="match status" value="1"/>
</dbReference>
<dbReference type="GO" id="GO:0051537">
    <property type="term" value="F:2 iron, 2 sulfur cluster binding"/>
    <property type="evidence" value="ECO:0007669"/>
    <property type="project" value="UniProtKB-KW"/>
</dbReference>
<evidence type="ECO:0000256" key="10">
    <source>
        <dbReference type="ARBA" id="ARBA00023004"/>
    </source>
</evidence>
<dbReference type="AlphaFoldDB" id="W7TTI1"/>
<gene>
    <name evidence="15" type="ORF">Naga_100113g3</name>
</gene>
<dbReference type="Pfam" id="PF00848">
    <property type="entry name" value="Ring_hydroxyl_A"/>
    <property type="match status" value="1"/>
</dbReference>
<dbReference type="GO" id="GO:0019133">
    <property type="term" value="F:choline monooxygenase activity"/>
    <property type="evidence" value="ECO:0007669"/>
    <property type="project" value="UniProtKB-EC"/>
</dbReference>
<dbReference type="Pfam" id="PF00355">
    <property type="entry name" value="Rieske"/>
    <property type="match status" value="1"/>
</dbReference>
<dbReference type="EMBL" id="AZIL01001415">
    <property type="protein sequence ID" value="EWM23896.1"/>
    <property type="molecule type" value="Genomic_DNA"/>
</dbReference>
<dbReference type="InterPro" id="IPR001663">
    <property type="entry name" value="Rng_hydr_dOase-A"/>
</dbReference>
<dbReference type="PRINTS" id="PR00090">
    <property type="entry name" value="RNGDIOXGNASE"/>
</dbReference>
<evidence type="ECO:0000256" key="12">
    <source>
        <dbReference type="ARBA" id="ARBA00049097"/>
    </source>
</evidence>